<reference evidence="3 4" key="1">
    <citation type="journal article" date="2019" name="Sci. Rep.">
        <title>Orb-weaving spider Araneus ventricosus genome elucidates the spidroin gene catalogue.</title>
        <authorList>
            <person name="Kono N."/>
            <person name="Nakamura H."/>
            <person name="Ohtoshi R."/>
            <person name="Moran D.A.P."/>
            <person name="Shinohara A."/>
            <person name="Yoshida Y."/>
            <person name="Fujiwara M."/>
            <person name="Mori M."/>
            <person name="Tomita M."/>
            <person name="Arakawa K."/>
        </authorList>
    </citation>
    <scope>NUCLEOTIDE SEQUENCE [LARGE SCALE GENOMIC DNA]</scope>
</reference>
<keyword evidence="4" id="KW-1185">Reference proteome</keyword>
<evidence type="ECO:0000313" key="2">
    <source>
        <dbReference type="EMBL" id="GBN65792.1"/>
    </source>
</evidence>
<feature type="region of interest" description="Disordered" evidence="1">
    <location>
        <begin position="72"/>
        <end position="92"/>
    </location>
</feature>
<gene>
    <name evidence="3" type="ORF">AVEN_70323_1</name>
    <name evidence="2" type="ORF">AVEN_99426_1</name>
</gene>
<protein>
    <submittedName>
        <fullName evidence="3">Uncharacterized protein</fullName>
    </submittedName>
</protein>
<evidence type="ECO:0000313" key="3">
    <source>
        <dbReference type="EMBL" id="GBN65795.1"/>
    </source>
</evidence>
<evidence type="ECO:0000256" key="1">
    <source>
        <dbReference type="SAM" id="MobiDB-lite"/>
    </source>
</evidence>
<dbReference type="AlphaFoldDB" id="A0A4Y2QRH5"/>
<comment type="caution">
    <text evidence="3">The sequence shown here is derived from an EMBL/GenBank/DDBJ whole genome shotgun (WGS) entry which is preliminary data.</text>
</comment>
<dbReference type="EMBL" id="BGPR01014567">
    <property type="protein sequence ID" value="GBN65792.1"/>
    <property type="molecule type" value="Genomic_DNA"/>
</dbReference>
<accession>A0A4Y2QRH5</accession>
<dbReference type="Proteomes" id="UP000499080">
    <property type="component" value="Unassembled WGS sequence"/>
</dbReference>
<organism evidence="3 4">
    <name type="scientific">Araneus ventricosus</name>
    <name type="common">Orbweaver spider</name>
    <name type="synonym">Epeira ventricosa</name>
    <dbReference type="NCBI Taxonomy" id="182803"/>
    <lineage>
        <taxon>Eukaryota</taxon>
        <taxon>Metazoa</taxon>
        <taxon>Ecdysozoa</taxon>
        <taxon>Arthropoda</taxon>
        <taxon>Chelicerata</taxon>
        <taxon>Arachnida</taxon>
        <taxon>Araneae</taxon>
        <taxon>Araneomorphae</taxon>
        <taxon>Entelegynae</taxon>
        <taxon>Araneoidea</taxon>
        <taxon>Araneidae</taxon>
        <taxon>Araneus</taxon>
    </lineage>
</organism>
<sequence length="92" mass="10149">MSHLLCSRDIWPTSLPLSEREIKIDAVSRSGEQTPKEEFTPGCRLLSSIHGGLCVYGFQQLPAIMPPLAIPQGKDKTDHSTSILMGQTRPFV</sequence>
<dbReference type="EMBL" id="BGPR01014568">
    <property type="protein sequence ID" value="GBN65795.1"/>
    <property type="molecule type" value="Genomic_DNA"/>
</dbReference>
<proteinExistence type="predicted"/>
<evidence type="ECO:0000313" key="4">
    <source>
        <dbReference type="Proteomes" id="UP000499080"/>
    </source>
</evidence>
<name>A0A4Y2QRH5_ARAVE</name>